<accession>A0ABW6WBT8</accession>
<evidence type="ECO:0000256" key="1">
    <source>
        <dbReference type="ARBA" id="ARBA00004141"/>
    </source>
</evidence>
<dbReference type="RefSeq" id="WP_020509763.1">
    <property type="nucleotide sequence ID" value="NZ_JBIAZU010000001.1"/>
</dbReference>
<evidence type="ECO:0000313" key="8">
    <source>
        <dbReference type="EMBL" id="MFF5289427.1"/>
    </source>
</evidence>
<evidence type="ECO:0000259" key="7">
    <source>
        <dbReference type="Pfam" id="PF04138"/>
    </source>
</evidence>
<proteinExistence type="inferred from homology"/>
<dbReference type="InterPro" id="IPR007267">
    <property type="entry name" value="GtrA_DPMS_TM"/>
</dbReference>
<dbReference type="Pfam" id="PF04138">
    <property type="entry name" value="GtrA_DPMS_TM"/>
    <property type="match status" value="1"/>
</dbReference>
<name>A0ABW6WBT8_9ACTN</name>
<keyword evidence="5 6" id="KW-0472">Membrane</keyword>
<evidence type="ECO:0000256" key="4">
    <source>
        <dbReference type="ARBA" id="ARBA00022989"/>
    </source>
</evidence>
<keyword evidence="4 6" id="KW-1133">Transmembrane helix</keyword>
<comment type="caution">
    <text evidence="8">The sequence shown here is derived from an EMBL/GenBank/DDBJ whole genome shotgun (WGS) entry which is preliminary data.</text>
</comment>
<dbReference type="EMBL" id="JBIAZU010000001">
    <property type="protein sequence ID" value="MFF5289427.1"/>
    <property type="molecule type" value="Genomic_DNA"/>
</dbReference>
<feature type="transmembrane region" description="Helical" evidence="6">
    <location>
        <begin position="88"/>
        <end position="111"/>
    </location>
</feature>
<evidence type="ECO:0000256" key="6">
    <source>
        <dbReference type="SAM" id="Phobius"/>
    </source>
</evidence>
<protein>
    <submittedName>
        <fullName evidence="8">GtrA family protein</fullName>
    </submittedName>
</protein>
<feature type="transmembrane region" description="Helical" evidence="6">
    <location>
        <begin position="123"/>
        <end position="140"/>
    </location>
</feature>
<comment type="subcellular location">
    <subcellularLocation>
        <location evidence="1">Membrane</location>
        <topology evidence="1">Multi-pass membrane protein</topology>
    </subcellularLocation>
</comment>
<reference evidence="8 9" key="1">
    <citation type="submission" date="2024-10" db="EMBL/GenBank/DDBJ databases">
        <title>The Natural Products Discovery Center: Release of the First 8490 Sequenced Strains for Exploring Actinobacteria Biosynthetic Diversity.</title>
        <authorList>
            <person name="Kalkreuter E."/>
            <person name="Kautsar S.A."/>
            <person name="Yang D."/>
            <person name="Bader C.D."/>
            <person name="Teijaro C.N."/>
            <person name="Fluegel L."/>
            <person name="Davis C.M."/>
            <person name="Simpson J.R."/>
            <person name="Lauterbach L."/>
            <person name="Steele A.D."/>
            <person name="Gui C."/>
            <person name="Meng S."/>
            <person name="Li G."/>
            <person name="Viehrig K."/>
            <person name="Ye F."/>
            <person name="Su P."/>
            <person name="Kiefer A.F."/>
            <person name="Nichols A."/>
            <person name="Cepeda A.J."/>
            <person name="Yan W."/>
            <person name="Fan B."/>
            <person name="Jiang Y."/>
            <person name="Adhikari A."/>
            <person name="Zheng C.-J."/>
            <person name="Schuster L."/>
            <person name="Cowan T.M."/>
            <person name="Smanski M.J."/>
            <person name="Chevrette M.G."/>
            <person name="De Carvalho L.P.S."/>
            <person name="Shen B."/>
        </authorList>
    </citation>
    <scope>NUCLEOTIDE SEQUENCE [LARGE SCALE GENOMIC DNA]</scope>
    <source>
        <strain evidence="8 9">NPDC000087</strain>
    </source>
</reference>
<feature type="domain" description="GtrA/DPMS transmembrane" evidence="7">
    <location>
        <begin position="20"/>
        <end position="146"/>
    </location>
</feature>
<comment type="similarity">
    <text evidence="2">Belongs to the GtrA family.</text>
</comment>
<evidence type="ECO:0000256" key="5">
    <source>
        <dbReference type="ARBA" id="ARBA00023136"/>
    </source>
</evidence>
<dbReference type="InterPro" id="IPR051401">
    <property type="entry name" value="GtrA_CellWall_Glycosyl"/>
</dbReference>
<organism evidence="8 9">
    <name type="scientific">Paractinoplanes globisporus</name>
    <dbReference type="NCBI Taxonomy" id="113565"/>
    <lineage>
        <taxon>Bacteria</taxon>
        <taxon>Bacillati</taxon>
        <taxon>Actinomycetota</taxon>
        <taxon>Actinomycetes</taxon>
        <taxon>Micromonosporales</taxon>
        <taxon>Micromonosporaceae</taxon>
        <taxon>Paractinoplanes</taxon>
    </lineage>
</organism>
<dbReference type="PANTHER" id="PTHR38459">
    <property type="entry name" value="PROPHAGE BACTOPRENOL-LINKED GLUCOSE TRANSLOCASE HOMOLOG"/>
    <property type="match status" value="1"/>
</dbReference>
<evidence type="ECO:0000256" key="3">
    <source>
        <dbReference type="ARBA" id="ARBA00022692"/>
    </source>
</evidence>
<keyword evidence="9" id="KW-1185">Reference proteome</keyword>
<dbReference type="PANTHER" id="PTHR38459:SF6">
    <property type="entry name" value="ARABINOGALACTAN BIOSYNTHESIS RECRUITING PROTEIN RV3789"/>
    <property type="match status" value="1"/>
</dbReference>
<dbReference type="Proteomes" id="UP001602245">
    <property type="component" value="Unassembled WGS sequence"/>
</dbReference>
<evidence type="ECO:0000256" key="2">
    <source>
        <dbReference type="ARBA" id="ARBA00009399"/>
    </source>
</evidence>
<sequence length="167" mass="18318">MALLRRWYDGLRRHSLRLTKYGIVGIVGFVADVGGFNLLRFAGGHGPLYDMPLAAKAISTGMGVVVAWLGHRYWTFRENRRFAVHREFVVFVVVSLIGLGISLAPLAVSHYALDLRSPLADNISANIIGLGLGTAFRYWAMHTRVFTEVRPTPPATSSLPAADAAVR</sequence>
<feature type="transmembrane region" description="Helical" evidence="6">
    <location>
        <begin position="53"/>
        <end position="76"/>
    </location>
</feature>
<gene>
    <name evidence="8" type="ORF">ACFY35_08320</name>
</gene>
<keyword evidence="3 6" id="KW-0812">Transmembrane</keyword>
<evidence type="ECO:0000313" key="9">
    <source>
        <dbReference type="Proteomes" id="UP001602245"/>
    </source>
</evidence>
<feature type="transmembrane region" description="Helical" evidence="6">
    <location>
        <begin position="21"/>
        <end position="41"/>
    </location>
</feature>